<evidence type="ECO:0000313" key="2">
    <source>
        <dbReference type="Proteomes" id="UP001239215"/>
    </source>
</evidence>
<dbReference type="AlphaFoldDB" id="A0AAJ1U566"/>
<protein>
    <submittedName>
        <fullName evidence="1">Uncharacterized protein</fullName>
    </submittedName>
</protein>
<dbReference type="EMBL" id="JAUTAN010000001">
    <property type="protein sequence ID" value="MDQ1106155.1"/>
    <property type="molecule type" value="Genomic_DNA"/>
</dbReference>
<proteinExistence type="predicted"/>
<comment type="caution">
    <text evidence="1">The sequence shown here is derived from an EMBL/GenBank/DDBJ whole genome shotgun (WGS) entry which is preliminary data.</text>
</comment>
<dbReference type="Proteomes" id="UP001239215">
    <property type="component" value="Unassembled WGS sequence"/>
</dbReference>
<accession>A0AAJ1U566</accession>
<dbReference type="RefSeq" id="WP_307203035.1">
    <property type="nucleotide sequence ID" value="NZ_JAUTAN010000001.1"/>
</dbReference>
<reference evidence="1" key="1">
    <citation type="submission" date="2023-07" db="EMBL/GenBank/DDBJ databases">
        <title>Functional and genomic diversity of the sorghum phyllosphere microbiome.</title>
        <authorList>
            <person name="Shade A."/>
        </authorList>
    </citation>
    <scope>NUCLEOTIDE SEQUENCE</scope>
    <source>
        <strain evidence="1">SORGH_AS_1067</strain>
    </source>
</reference>
<organism evidence="1 2">
    <name type="scientific">Nocardioides zeae</name>
    <dbReference type="NCBI Taxonomy" id="1457234"/>
    <lineage>
        <taxon>Bacteria</taxon>
        <taxon>Bacillati</taxon>
        <taxon>Actinomycetota</taxon>
        <taxon>Actinomycetes</taxon>
        <taxon>Propionibacteriales</taxon>
        <taxon>Nocardioidaceae</taxon>
        <taxon>Nocardioides</taxon>
    </lineage>
</organism>
<sequence length="95" mass="10102">MHTAGERTQDGTDAVREYVALDRALRRLEAKDPGQSAVLRLQLNRARAAYLKAGPQGEQTYTELLVVLHAACASALVEVEGGSAASAADARPVTR</sequence>
<evidence type="ECO:0000313" key="1">
    <source>
        <dbReference type="EMBL" id="MDQ1106155.1"/>
    </source>
</evidence>
<name>A0AAJ1U566_9ACTN</name>
<gene>
    <name evidence="1" type="ORF">QE405_003439</name>
</gene>